<dbReference type="SUPFAM" id="SSF53639">
    <property type="entry name" value="AraD/HMP-PK domain-like"/>
    <property type="match status" value="1"/>
</dbReference>
<accession>A0A1Q6DTK6</accession>
<proteinExistence type="predicted"/>
<evidence type="ECO:0000256" key="2">
    <source>
        <dbReference type="ARBA" id="ARBA00023239"/>
    </source>
</evidence>
<dbReference type="Gene3D" id="3.40.225.10">
    <property type="entry name" value="Class II aldolase/adducin N-terminal domain"/>
    <property type="match status" value="1"/>
</dbReference>
<dbReference type="SMART" id="SM01007">
    <property type="entry name" value="Aldolase_II"/>
    <property type="match status" value="1"/>
</dbReference>
<dbReference type="FunCoup" id="A0A1Q6DTK6">
    <property type="interactions" value="75"/>
</dbReference>
<name>A0A1Q6DTK6_METT1</name>
<dbReference type="InParanoid" id="A0A1Q6DTK6"/>
<evidence type="ECO:0000313" key="5">
    <source>
        <dbReference type="Proteomes" id="UP000185744"/>
    </source>
</evidence>
<dbReference type="AlphaFoldDB" id="A0A1Q6DTK6"/>
<dbReference type="GO" id="GO:0005829">
    <property type="term" value="C:cytosol"/>
    <property type="evidence" value="ECO:0007669"/>
    <property type="project" value="TreeGrafter"/>
</dbReference>
<keyword evidence="5" id="KW-1185">Reference proteome</keyword>
<protein>
    <submittedName>
        <fullName evidence="4">Ribulose-5-phosphate 4-epimerase/Fuculose-1-phosphate aldolase AraD</fullName>
    </submittedName>
</protein>
<organism evidence="4 5">
    <name type="scientific">Methanohalarchaeum thermophilum</name>
    <dbReference type="NCBI Taxonomy" id="1903181"/>
    <lineage>
        <taxon>Archaea</taxon>
        <taxon>Methanobacteriati</taxon>
        <taxon>Methanobacteriota</taxon>
        <taxon>Methanonatronarchaeia</taxon>
        <taxon>Methanonatronarchaeales</taxon>
        <taxon>Methanonatronarchaeaceae</taxon>
        <taxon>Candidatus Methanohalarchaeum</taxon>
    </lineage>
</organism>
<feature type="domain" description="Class II aldolase/adducin N-terminal" evidence="3">
    <location>
        <begin position="5"/>
        <end position="187"/>
    </location>
</feature>
<dbReference type="UniPathway" id="UPA00071"/>
<sequence>MDVINKFQKIGKNLDRKRFVDATGGNLSYRDHGHIFITASGSNLGNLEKKDILMIPLDKEALQLKQRGGGGRSPSSELPLHYNIYKKTKAKAIIHCHPIYPILISNHTNENTLKCNTESSKIIIGEQIKIIERIQPGTKKLAKKTSKQLKKEKGLILKNHGVVSKGQNFDQAMNTIEAINQVSKNTYLSLILNS</sequence>
<comment type="caution">
    <text evidence="4">The sequence shown here is derived from an EMBL/GenBank/DDBJ whole genome shotgun (WGS) entry which is preliminary data.</text>
</comment>
<dbReference type="Pfam" id="PF00596">
    <property type="entry name" value="Aldolase_II"/>
    <property type="match status" value="1"/>
</dbReference>
<dbReference type="InterPro" id="IPR050197">
    <property type="entry name" value="Aldolase_class_II_sugar_metab"/>
</dbReference>
<dbReference type="PANTHER" id="PTHR22789:SF0">
    <property type="entry name" value="3-OXO-TETRONATE 4-PHOSPHATE DECARBOXYLASE-RELATED"/>
    <property type="match status" value="1"/>
</dbReference>
<keyword evidence="2" id="KW-0456">Lyase</keyword>
<dbReference type="Proteomes" id="UP000185744">
    <property type="component" value="Unassembled WGS sequence"/>
</dbReference>
<dbReference type="InterPro" id="IPR001303">
    <property type="entry name" value="Aldolase_II/adducin_N"/>
</dbReference>
<dbReference type="STRING" id="1903181.BTN85_0154"/>
<dbReference type="GO" id="GO:0016832">
    <property type="term" value="F:aldehyde-lyase activity"/>
    <property type="evidence" value="ECO:0007669"/>
    <property type="project" value="TreeGrafter"/>
</dbReference>
<dbReference type="GO" id="GO:0019323">
    <property type="term" value="P:pentose catabolic process"/>
    <property type="evidence" value="ECO:0007669"/>
    <property type="project" value="TreeGrafter"/>
</dbReference>
<dbReference type="PANTHER" id="PTHR22789">
    <property type="entry name" value="FUCULOSE PHOSPHATE ALDOLASE"/>
    <property type="match status" value="1"/>
</dbReference>
<evidence type="ECO:0000313" key="4">
    <source>
        <dbReference type="EMBL" id="OKY77686.1"/>
    </source>
</evidence>
<keyword evidence="1" id="KW-0479">Metal-binding</keyword>
<evidence type="ECO:0000259" key="3">
    <source>
        <dbReference type="SMART" id="SM01007"/>
    </source>
</evidence>
<evidence type="ECO:0000256" key="1">
    <source>
        <dbReference type="ARBA" id="ARBA00022723"/>
    </source>
</evidence>
<dbReference type="EMBL" id="MSDW01000001">
    <property type="protein sequence ID" value="OKY77686.1"/>
    <property type="molecule type" value="Genomic_DNA"/>
</dbReference>
<gene>
    <name evidence="4" type="ORF">BTN85_0154</name>
</gene>
<reference evidence="4" key="1">
    <citation type="submission" date="2016-12" db="EMBL/GenBank/DDBJ databases">
        <title>Discovery of methanogenic haloarchaea.</title>
        <authorList>
            <person name="Sorokin D.Y."/>
            <person name="Makarova K.S."/>
            <person name="Abbas B."/>
            <person name="Ferrer M."/>
            <person name="Golyshin P.N."/>
        </authorList>
    </citation>
    <scope>NUCLEOTIDE SEQUENCE [LARGE SCALE GENOMIC DNA]</scope>
    <source>
        <strain evidence="4">HMET1</strain>
    </source>
</reference>
<dbReference type="InterPro" id="IPR036409">
    <property type="entry name" value="Aldolase_II/adducin_N_sf"/>
</dbReference>
<dbReference type="GO" id="GO:0046872">
    <property type="term" value="F:metal ion binding"/>
    <property type="evidence" value="ECO:0007669"/>
    <property type="project" value="UniProtKB-KW"/>
</dbReference>